<keyword evidence="3" id="KW-1185">Reference proteome</keyword>
<evidence type="ECO:0000256" key="1">
    <source>
        <dbReference type="SAM" id="MobiDB-lite"/>
    </source>
</evidence>
<organism evidence="2 3">
    <name type="scientific">Chaetoceros tenuissimus</name>
    <dbReference type="NCBI Taxonomy" id="426638"/>
    <lineage>
        <taxon>Eukaryota</taxon>
        <taxon>Sar</taxon>
        <taxon>Stramenopiles</taxon>
        <taxon>Ochrophyta</taxon>
        <taxon>Bacillariophyta</taxon>
        <taxon>Coscinodiscophyceae</taxon>
        <taxon>Chaetocerotophycidae</taxon>
        <taxon>Chaetocerotales</taxon>
        <taxon>Chaetocerotaceae</taxon>
        <taxon>Chaetoceros</taxon>
    </lineage>
</organism>
<protein>
    <submittedName>
        <fullName evidence="2">Uncharacterized protein</fullName>
    </submittedName>
</protein>
<accession>A0AAD3DC49</accession>
<dbReference type="AlphaFoldDB" id="A0AAD3DC49"/>
<feature type="compositionally biased region" description="Basic and acidic residues" evidence="1">
    <location>
        <begin position="180"/>
        <end position="189"/>
    </location>
</feature>
<comment type="caution">
    <text evidence="2">The sequence shown here is derived from an EMBL/GenBank/DDBJ whole genome shotgun (WGS) entry which is preliminary data.</text>
</comment>
<feature type="region of interest" description="Disordered" evidence="1">
    <location>
        <begin position="167"/>
        <end position="198"/>
    </location>
</feature>
<sequence length="233" mass="26546">MTSGVEAFDFIMQELDPIRRDEIASSSNTLKEFNDYKLTFISKGAFSKFAVLLMDKVEELRLNKISLASDDNTKLQRIEVHIEKEISGSRVNSSAIEQGSKGIPKEIGGYKVNQFGNIPKERFSKMTTNEKDKYFEAKQKLRDEGVKFPEFSKTSDTEKKIEELESKIKELESSTNGESVTRENGESKPKARKTGKADVMNMSYKEVLEQIPDEKQRKKLVNYVNAKLDASKH</sequence>
<evidence type="ECO:0000313" key="3">
    <source>
        <dbReference type="Proteomes" id="UP001054902"/>
    </source>
</evidence>
<dbReference type="Proteomes" id="UP001054902">
    <property type="component" value="Unassembled WGS sequence"/>
</dbReference>
<gene>
    <name evidence="2" type="ORF">CTEN210_17728</name>
</gene>
<proteinExistence type="predicted"/>
<reference evidence="2 3" key="1">
    <citation type="journal article" date="2021" name="Sci. Rep.">
        <title>The genome of the diatom Chaetoceros tenuissimus carries an ancient integrated fragment of an extant virus.</title>
        <authorList>
            <person name="Hongo Y."/>
            <person name="Kimura K."/>
            <person name="Takaki Y."/>
            <person name="Yoshida Y."/>
            <person name="Baba S."/>
            <person name="Kobayashi G."/>
            <person name="Nagasaki K."/>
            <person name="Hano T."/>
            <person name="Tomaru Y."/>
        </authorList>
    </citation>
    <scope>NUCLEOTIDE SEQUENCE [LARGE SCALE GENOMIC DNA]</scope>
    <source>
        <strain evidence="2 3">NIES-3715</strain>
    </source>
</reference>
<evidence type="ECO:0000313" key="2">
    <source>
        <dbReference type="EMBL" id="GFH61252.1"/>
    </source>
</evidence>
<name>A0AAD3DC49_9STRA</name>
<dbReference type="EMBL" id="BLLK01000072">
    <property type="protein sequence ID" value="GFH61252.1"/>
    <property type="molecule type" value="Genomic_DNA"/>
</dbReference>